<keyword evidence="12 16" id="KW-0443">Lipid metabolism</keyword>
<comment type="pathway">
    <text evidence="2 16">Glycerolipid metabolism; triacylglycerol biosynthesis.</text>
</comment>
<dbReference type="EMBL" id="BDGX01000019">
    <property type="protein sequence ID" value="GAV50082.1"/>
    <property type="molecule type" value="Genomic_DNA"/>
</dbReference>
<keyword evidence="8 16" id="KW-0812">Transmembrane</keyword>
<dbReference type="GO" id="GO:0140042">
    <property type="term" value="P:lipid droplet formation"/>
    <property type="evidence" value="ECO:0007669"/>
    <property type="project" value="EnsemblFungi"/>
</dbReference>
<feature type="region of interest" description="Disordered" evidence="17">
    <location>
        <begin position="1"/>
        <end position="21"/>
    </location>
</feature>
<evidence type="ECO:0000256" key="6">
    <source>
        <dbReference type="ARBA" id="ARBA00022516"/>
    </source>
</evidence>
<evidence type="ECO:0000256" key="12">
    <source>
        <dbReference type="ARBA" id="ARBA00023098"/>
    </source>
</evidence>
<gene>
    <name evidence="18" type="ORF">ZYGR_0S02160</name>
</gene>
<dbReference type="PANTHER" id="PTHR12317:SF0">
    <property type="entry name" value="ACYLTRANSFERASE"/>
    <property type="match status" value="1"/>
</dbReference>
<evidence type="ECO:0000256" key="13">
    <source>
        <dbReference type="ARBA" id="ARBA00023136"/>
    </source>
</evidence>
<evidence type="ECO:0000256" key="15">
    <source>
        <dbReference type="ARBA" id="ARBA00048109"/>
    </source>
</evidence>
<evidence type="ECO:0000256" key="10">
    <source>
        <dbReference type="ARBA" id="ARBA00022824"/>
    </source>
</evidence>
<dbReference type="Pfam" id="PF03982">
    <property type="entry name" value="DAGAT"/>
    <property type="match status" value="2"/>
</dbReference>
<keyword evidence="11 16" id="KW-1133">Transmembrane helix</keyword>
<comment type="function">
    <text evidence="16">Catalyzes the terminal and only committed step in triacylglycerol synthesis by using diacylglycerol and fatty acyl CoA as substrates.</text>
</comment>
<feature type="transmembrane region" description="Helical" evidence="16">
    <location>
        <begin position="51"/>
        <end position="72"/>
    </location>
</feature>
<sequence length="399" mass="45893">MDEAIQDLRRRPVDHRSPTHKEEVKGKLSSAPLLESCCSLRTPVPRRIQTVAVAWYVSALAIILTCFLYSLANPFLWIFSIPYTIFFMFDRTPGNGNVMSRVSPWFRSLPIWRRYCEYFPISLVKTANLEPTFTPRESKGERSPSSGSKWFWRKWFNSNDQLQRTGPRYIFGYHPHGVGCLGAFGVFGTEGCNWSKLFPGIPVSLLTLVNQFQMPVYRDYLMALGVSAVSRKNSLKTLERDHSICIVVGGARESLLQGVNTVDLILNRRKGFIRLALEAGNVCLVPTFAFGEANCYNIIQPKNGSFWKKFQLWLKNNVGFTVPLFYARGLFNYDFGFLPYRTPVTVVVGKPIFVEKRRETPTDEELDYYHGIYIQELKKIFYENRDKYGFSDVELRIVG</sequence>
<dbReference type="CDD" id="cd07987">
    <property type="entry name" value="LPLAT_MGAT-like"/>
    <property type="match status" value="1"/>
</dbReference>
<dbReference type="UniPathway" id="UPA00282"/>
<comment type="caution">
    <text evidence="16">Lacks conserved residue(s) required for the propagation of feature annotation.</text>
</comment>
<proteinExistence type="inferred from homology"/>
<dbReference type="Proteomes" id="UP000187013">
    <property type="component" value="Unassembled WGS sequence"/>
</dbReference>
<dbReference type="OrthoDB" id="264532at2759"/>
<evidence type="ECO:0000256" key="16">
    <source>
        <dbReference type="RuleBase" id="RU367023"/>
    </source>
</evidence>
<evidence type="ECO:0000256" key="8">
    <source>
        <dbReference type="ARBA" id="ARBA00022692"/>
    </source>
</evidence>
<keyword evidence="13 16" id="KW-0472">Membrane</keyword>
<protein>
    <recommendedName>
        <fullName evidence="5 16">Diacylglycerol O-acyltransferase</fullName>
        <ecNumber evidence="5 16">2.3.1.20</ecNumber>
    </recommendedName>
</protein>
<keyword evidence="6 16" id="KW-0444">Lipid biosynthesis</keyword>
<comment type="catalytic activity">
    <reaction evidence="15 16">
        <text>an acyl-CoA + a 1,2-diacyl-sn-glycerol = a triacyl-sn-glycerol + CoA</text>
        <dbReference type="Rhea" id="RHEA:10868"/>
        <dbReference type="ChEBI" id="CHEBI:17815"/>
        <dbReference type="ChEBI" id="CHEBI:57287"/>
        <dbReference type="ChEBI" id="CHEBI:58342"/>
        <dbReference type="ChEBI" id="CHEBI:64615"/>
        <dbReference type="EC" id="2.3.1.20"/>
    </reaction>
</comment>
<dbReference type="EC" id="2.3.1.20" evidence="5 16"/>
<dbReference type="eggNOG" id="KOG0831">
    <property type="taxonomic scope" value="Eukaryota"/>
</dbReference>
<keyword evidence="14 16" id="KW-0012">Acyltransferase</keyword>
<evidence type="ECO:0000313" key="18">
    <source>
        <dbReference type="EMBL" id="GAV50082.1"/>
    </source>
</evidence>
<evidence type="ECO:0000256" key="9">
    <source>
        <dbReference type="ARBA" id="ARBA00022798"/>
    </source>
</evidence>
<dbReference type="GO" id="GO:0019432">
    <property type="term" value="P:triglyceride biosynthetic process"/>
    <property type="evidence" value="ECO:0007669"/>
    <property type="project" value="UniProtKB-UniRule"/>
</dbReference>
<evidence type="ECO:0000256" key="7">
    <source>
        <dbReference type="ARBA" id="ARBA00022679"/>
    </source>
</evidence>
<evidence type="ECO:0000256" key="14">
    <source>
        <dbReference type="ARBA" id="ARBA00023315"/>
    </source>
</evidence>
<keyword evidence="10 16" id="KW-0256">Endoplasmic reticulum</keyword>
<comment type="subcellular location">
    <subcellularLocation>
        <location evidence="1 16">Endoplasmic reticulum membrane</location>
        <topology evidence="1 16">Multi-pass membrane protein</topology>
    </subcellularLocation>
</comment>
<evidence type="ECO:0000256" key="2">
    <source>
        <dbReference type="ARBA" id="ARBA00004771"/>
    </source>
</evidence>
<dbReference type="GO" id="GO:0032541">
    <property type="term" value="C:cortical endoplasmic reticulum"/>
    <property type="evidence" value="ECO:0007669"/>
    <property type="project" value="EnsemblFungi"/>
</dbReference>
<name>A0A1Q3A316_ZYGRO</name>
<reference evidence="18 19" key="1">
    <citation type="submission" date="2016-08" db="EMBL/GenBank/DDBJ databases">
        <title>Draft genome sequence of allopolyploid Zygosaccharomyces rouxii.</title>
        <authorList>
            <person name="Watanabe J."/>
            <person name="Uehara K."/>
            <person name="Mogi Y."/>
            <person name="Tsukioka Y."/>
        </authorList>
    </citation>
    <scope>NUCLEOTIDE SEQUENCE [LARGE SCALE GENOMIC DNA]</scope>
    <source>
        <strain evidence="18 19">NBRC 110957</strain>
    </source>
</reference>
<dbReference type="GO" id="GO:0005811">
    <property type="term" value="C:lipid droplet"/>
    <property type="evidence" value="ECO:0007669"/>
    <property type="project" value="EnsemblFungi"/>
</dbReference>
<evidence type="ECO:0000256" key="3">
    <source>
        <dbReference type="ARBA" id="ARBA00005189"/>
    </source>
</evidence>
<evidence type="ECO:0000256" key="4">
    <source>
        <dbReference type="ARBA" id="ARBA00005420"/>
    </source>
</evidence>
<comment type="caution">
    <text evidence="18">The sequence shown here is derived from an EMBL/GenBank/DDBJ whole genome shotgun (WGS) entry which is preliminary data.</text>
</comment>
<comment type="pathway">
    <text evidence="3">Lipid metabolism.</text>
</comment>
<dbReference type="GO" id="GO:0035356">
    <property type="term" value="P:intracellular triglyceride homeostasis"/>
    <property type="evidence" value="ECO:0007669"/>
    <property type="project" value="EnsemblFungi"/>
</dbReference>
<dbReference type="GO" id="GO:0006071">
    <property type="term" value="P:glycerol metabolic process"/>
    <property type="evidence" value="ECO:0007669"/>
    <property type="project" value="UniProtKB-UniRule"/>
</dbReference>
<keyword evidence="9" id="KW-0319">Glycerol metabolism</keyword>
<comment type="similarity">
    <text evidence="4 16">Belongs to the diacylglycerol acyltransferase family.</text>
</comment>
<dbReference type="GO" id="GO:0097038">
    <property type="term" value="C:perinuclear endoplasmic reticulum"/>
    <property type="evidence" value="ECO:0007669"/>
    <property type="project" value="EnsemblFungi"/>
</dbReference>
<evidence type="ECO:0000256" key="1">
    <source>
        <dbReference type="ARBA" id="ARBA00004477"/>
    </source>
</evidence>
<dbReference type="AlphaFoldDB" id="A0A1Q3A316"/>
<dbReference type="PANTHER" id="PTHR12317">
    <property type="entry name" value="DIACYLGLYCEROL O-ACYLTRANSFERASE"/>
    <property type="match status" value="1"/>
</dbReference>
<dbReference type="InterPro" id="IPR007130">
    <property type="entry name" value="DAGAT"/>
</dbReference>
<evidence type="ECO:0000256" key="5">
    <source>
        <dbReference type="ARBA" id="ARBA00013244"/>
    </source>
</evidence>
<keyword evidence="7" id="KW-0808">Transferase</keyword>
<organism evidence="18 19">
    <name type="scientific">Zygosaccharomyces rouxii</name>
    <dbReference type="NCBI Taxonomy" id="4956"/>
    <lineage>
        <taxon>Eukaryota</taxon>
        <taxon>Fungi</taxon>
        <taxon>Dikarya</taxon>
        <taxon>Ascomycota</taxon>
        <taxon>Saccharomycotina</taxon>
        <taxon>Saccharomycetes</taxon>
        <taxon>Saccharomycetales</taxon>
        <taxon>Saccharomycetaceae</taxon>
        <taxon>Zygosaccharomyces</taxon>
    </lineage>
</organism>
<dbReference type="GO" id="GO:0005789">
    <property type="term" value="C:endoplasmic reticulum membrane"/>
    <property type="evidence" value="ECO:0007669"/>
    <property type="project" value="UniProtKB-SubCell"/>
</dbReference>
<evidence type="ECO:0000313" key="19">
    <source>
        <dbReference type="Proteomes" id="UP000187013"/>
    </source>
</evidence>
<dbReference type="GO" id="GO:0006672">
    <property type="term" value="P:ceramide metabolic process"/>
    <property type="evidence" value="ECO:0007669"/>
    <property type="project" value="EnsemblFungi"/>
</dbReference>
<dbReference type="GO" id="GO:0004144">
    <property type="term" value="F:diacylglycerol O-acyltransferase activity"/>
    <property type="evidence" value="ECO:0007669"/>
    <property type="project" value="UniProtKB-UniRule"/>
</dbReference>
<accession>A0A1Q3A316</accession>
<evidence type="ECO:0000256" key="11">
    <source>
        <dbReference type="ARBA" id="ARBA00022989"/>
    </source>
</evidence>
<evidence type="ECO:0000256" key="17">
    <source>
        <dbReference type="SAM" id="MobiDB-lite"/>
    </source>
</evidence>
<dbReference type="OMA" id="RSQWMRR"/>